<dbReference type="STRING" id="1029756.W911_07005"/>
<dbReference type="EMBL" id="CP006912">
    <property type="protein sequence ID" value="AHB50079.1"/>
    <property type="molecule type" value="Genomic_DNA"/>
</dbReference>
<protein>
    <recommendedName>
        <fullName evidence="3">DUF1488 family protein</fullName>
    </recommendedName>
</protein>
<accession>V5SJE5</accession>
<gene>
    <name evidence="1" type="ORF">W911_07005</name>
</gene>
<name>V5SJE5_9HYPH</name>
<keyword evidence="2" id="KW-1185">Reference proteome</keyword>
<dbReference type="AlphaFoldDB" id="V5SJE5"/>
<organism evidence="1 2">
    <name type="scientific">Hyphomicrobium nitrativorans NL23</name>
    <dbReference type="NCBI Taxonomy" id="1029756"/>
    <lineage>
        <taxon>Bacteria</taxon>
        <taxon>Pseudomonadati</taxon>
        <taxon>Pseudomonadota</taxon>
        <taxon>Alphaproteobacteria</taxon>
        <taxon>Hyphomicrobiales</taxon>
        <taxon>Hyphomicrobiaceae</taxon>
        <taxon>Hyphomicrobium</taxon>
    </lineage>
</organism>
<dbReference type="Proteomes" id="UP000018542">
    <property type="component" value="Chromosome"/>
</dbReference>
<sequence>MPLVFNDDILMGFVGDTFVFSMRDEQTGDTVSCEITRDGLQRAIQKKEVYDPRIAFSMYKARFGELASKRFDEGQRPARITIEDVEAF</sequence>
<dbReference type="PATRIC" id="fig|1029756.8.peg.1466"/>
<proteinExistence type="predicted"/>
<reference evidence="1 2" key="1">
    <citation type="journal article" date="2014" name="Genome Announc.">
        <title>Complete Genome Sequence of Hyphomicrobium nitrativorans Strain NL23, a Denitrifying Bacterium Isolated from Biofilm of a Methanol-Fed Denitrification System Treating Seawater at the Montreal Biodome.</title>
        <authorList>
            <person name="Martineau C."/>
            <person name="Villeneuve C."/>
            <person name="Mauffrey F."/>
            <person name="Villemur R."/>
        </authorList>
    </citation>
    <scope>NUCLEOTIDE SEQUENCE [LARGE SCALE GENOMIC DNA]</scope>
    <source>
        <strain evidence="1">NL23</strain>
    </source>
</reference>
<dbReference type="RefSeq" id="WP_023786791.1">
    <property type="nucleotide sequence ID" value="NC_022997.1"/>
</dbReference>
<evidence type="ECO:0000313" key="2">
    <source>
        <dbReference type="Proteomes" id="UP000018542"/>
    </source>
</evidence>
<dbReference type="HOGENOM" id="CLU_2464864_0_0_5"/>
<dbReference type="KEGG" id="hni:W911_07005"/>
<evidence type="ECO:0008006" key="3">
    <source>
        <dbReference type="Google" id="ProtNLM"/>
    </source>
</evidence>
<evidence type="ECO:0000313" key="1">
    <source>
        <dbReference type="EMBL" id="AHB50079.1"/>
    </source>
</evidence>